<protein>
    <submittedName>
        <fullName evidence="3">LuxR C-terminal-related transcriptional regulator</fullName>
    </submittedName>
</protein>
<evidence type="ECO:0000256" key="1">
    <source>
        <dbReference type="ARBA" id="ARBA00023125"/>
    </source>
</evidence>
<evidence type="ECO:0000313" key="3">
    <source>
        <dbReference type="EMBL" id="MFC5288307.1"/>
    </source>
</evidence>
<dbReference type="PANTHER" id="PTHR43214:SF42">
    <property type="entry name" value="TRANSCRIPTIONAL REGULATORY PROTEIN DESR"/>
    <property type="match status" value="1"/>
</dbReference>
<dbReference type="PROSITE" id="PS00622">
    <property type="entry name" value="HTH_LUXR_1"/>
    <property type="match status" value="1"/>
</dbReference>
<comment type="caution">
    <text evidence="3">The sequence shown here is derived from an EMBL/GenBank/DDBJ whole genome shotgun (WGS) entry which is preliminary data.</text>
</comment>
<reference evidence="4" key="1">
    <citation type="journal article" date="2019" name="Int. J. Syst. Evol. Microbiol.">
        <title>The Global Catalogue of Microorganisms (GCM) 10K type strain sequencing project: providing services to taxonomists for standard genome sequencing and annotation.</title>
        <authorList>
            <consortium name="The Broad Institute Genomics Platform"/>
            <consortium name="The Broad Institute Genome Sequencing Center for Infectious Disease"/>
            <person name="Wu L."/>
            <person name="Ma J."/>
        </authorList>
    </citation>
    <scope>NUCLEOTIDE SEQUENCE [LARGE SCALE GENOMIC DNA]</scope>
    <source>
        <strain evidence="4">CCUG 59778</strain>
    </source>
</reference>
<dbReference type="InterPro" id="IPR016032">
    <property type="entry name" value="Sig_transdc_resp-reg_C-effctor"/>
</dbReference>
<dbReference type="InterPro" id="IPR039420">
    <property type="entry name" value="WalR-like"/>
</dbReference>
<dbReference type="SMART" id="SM00421">
    <property type="entry name" value="HTH_LUXR"/>
    <property type="match status" value="1"/>
</dbReference>
<dbReference type="InterPro" id="IPR036388">
    <property type="entry name" value="WH-like_DNA-bd_sf"/>
</dbReference>
<dbReference type="SUPFAM" id="SSF52540">
    <property type="entry name" value="P-loop containing nucleoside triphosphate hydrolases"/>
    <property type="match status" value="1"/>
</dbReference>
<keyword evidence="1" id="KW-0238">DNA-binding</keyword>
<dbReference type="Pfam" id="PF00196">
    <property type="entry name" value="GerE"/>
    <property type="match status" value="1"/>
</dbReference>
<accession>A0ABW0EN87</accession>
<sequence length="759" mass="79564">MVFHRGMYGRADVLASLADLRGGALALTGPPGIGRTAVLGALAARTRGGIRLVDDGDDLDRAEVDALLRDADALIVARRSPLPGLPEAVLPPLDGESADRLLADAVTLPIDVRRALVELAGGVPGHLLALASAARAGVVSAVLPPGGRYRTAIAKVLAEEPDLLIAACGGHVPPTEVALRTGVLLADGTTSSPAVAATIRAEAGAVACRATWSALAETEPDPARALCHRASAAPGEVGAAELAAAARSAEPIVASRLYRMAAVRTSEPRGRARLLLDAAQAAWVAGRSARALADLDATRGQPEVAGRIALLRGEIELRDGDPAIAAHELAAAAHRITESKERAVALMLAGEARRMAGDISGHAALARELVALGSADPLAAAHSSGLAATFAGNHTAARGPLRHASAWAARDTRRLVWAGEVALTLGQVPLAYEHATAAVGMARTEAPQLLPAALVHLAVVALAADRVAVAVRAATEGRACCAGQRNIAVEHTVLLALAAVSLGDRDTAVTRLTEAAPAIADRGLGRPAAYAAWARACVDLIDDRPDEALSRLRTMATGVGRAHPGIRALAVPQLVEAAVRCGRPEVAERALARYDAWAMSLRGPHWRAVSHRCRALLDPDPPVHFERALALHRQAGATLELARTHLLYAHHLRRDRRPTAAREHLREAMQLFHTHGAAYWVERTSTELRAAAPAPAPGGLTPQQTQIARLVADGETNREIARTLVLSPRTVEHHLRNIYTRLGIRSRTELARFVVSADR</sequence>
<dbReference type="Gene3D" id="1.25.40.10">
    <property type="entry name" value="Tetratricopeptide repeat domain"/>
    <property type="match status" value="1"/>
</dbReference>
<gene>
    <name evidence="3" type="ORF">ACFPM7_14700</name>
</gene>
<dbReference type="PROSITE" id="PS50043">
    <property type="entry name" value="HTH_LUXR_2"/>
    <property type="match status" value="1"/>
</dbReference>
<dbReference type="InterPro" id="IPR011990">
    <property type="entry name" value="TPR-like_helical_dom_sf"/>
</dbReference>
<name>A0ABW0EN87_9PSEU</name>
<evidence type="ECO:0000259" key="2">
    <source>
        <dbReference type="PROSITE" id="PS50043"/>
    </source>
</evidence>
<dbReference type="Gene3D" id="1.10.10.10">
    <property type="entry name" value="Winged helix-like DNA-binding domain superfamily/Winged helix DNA-binding domain"/>
    <property type="match status" value="1"/>
</dbReference>
<dbReference type="Proteomes" id="UP001596157">
    <property type="component" value="Unassembled WGS sequence"/>
</dbReference>
<dbReference type="PANTHER" id="PTHR43214">
    <property type="entry name" value="TWO-COMPONENT RESPONSE REGULATOR"/>
    <property type="match status" value="1"/>
</dbReference>
<evidence type="ECO:0000313" key="4">
    <source>
        <dbReference type="Proteomes" id="UP001596157"/>
    </source>
</evidence>
<proteinExistence type="predicted"/>
<dbReference type="InterPro" id="IPR027417">
    <property type="entry name" value="P-loop_NTPase"/>
</dbReference>
<feature type="domain" description="HTH luxR-type" evidence="2">
    <location>
        <begin position="693"/>
        <end position="758"/>
    </location>
</feature>
<dbReference type="CDD" id="cd06170">
    <property type="entry name" value="LuxR_C_like"/>
    <property type="match status" value="1"/>
</dbReference>
<organism evidence="3 4">
    <name type="scientific">Actinokineospora guangxiensis</name>
    <dbReference type="NCBI Taxonomy" id="1490288"/>
    <lineage>
        <taxon>Bacteria</taxon>
        <taxon>Bacillati</taxon>
        <taxon>Actinomycetota</taxon>
        <taxon>Actinomycetes</taxon>
        <taxon>Pseudonocardiales</taxon>
        <taxon>Pseudonocardiaceae</taxon>
        <taxon>Actinokineospora</taxon>
    </lineage>
</organism>
<dbReference type="InterPro" id="IPR000792">
    <property type="entry name" value="Tscrpt_reg_LuxR_C"/>
</dbReference>
<dbReference type="EMBL" id="JBHSKF010000006">
    <property type="protein sequence ID" value="MFC5288307.1"/>
    <property type="molecule type" value="Genomic_DNA"/>
</dbReference>
<keyword evidence="4" id="KW-1185">Reference proteome</keyword>
<dbReference type="SUPFAM" id="SSF46894">
    <property type="entry name" value="C-terminal effector domain of the bipartite response regulators"/>
    <property type="match status" value="1"/>
</dbReference>
<dbReference type="PRINTS" id="PR00038">
    <property type="entry name" value="HTHLUXR"/>
</dbReference>
<dbReference type="RefSeq" id="WP_378248152.1">
    <property type="nucleotide sequence ID" value="NZ_JBHSKF010000006.1"/>
</dbReference>